<evidence type="ECO:0000256" key="1">
    <source>
        <dbReference type="ARBA" id="ARBA00022512"/>
    </source>
</evidence>
<evidence type="ECO:0000256" key="4">
    <source>
        <dbReference type="ARBA" id="ARBA00023088"/>
    </source>
</evidence>
<organism evidence="9 10">
    <name type="scientific">Schaalia meyeri</name>
    <dbReference type="NCBI Taxonomy" id="52773"/>
    <lineage>
        <taxon>Bacteria</taxon>
        <taxon>Bacillati</taxon>
        <taxon>Actinomycetota</taxon>
        <taxon>Actinomycetes</taxon>
        <taxon>Actinomycetales</taxon>
        <taxon>Actinomycetaceae</taxon>
        <taxon>Schaalia</taxon>
    </lineage>
</organism>
<keyword evidence="10" id="KW-1185">Reference proteome</keyword>
<evidence type="ECO:0000313" key="9">
    <source>
        <dbReference type="EMBL" id="QQC43473.1"/>
    </source>
</evidence>
<keyword evidence="2" id="KW-0964">Secreted</keyword>
<dbReference type="InterPro" id="IPR032364">
    <property type="entry name" value="GramPos_pilinD1_N"/>
</dbReference>
<dbReference type="NCBIfam" id="TIGR04226">
    <property type="entry name" value="RrgB_K2N_iso_D2"/>
    <property type="match status" value="1"/>
</dbReference>
<protein>
    <submittedName>
        <fullName evidence="9">SpaH/EbpB family LPXTG-anchored major pilin</fullName>
    </submittedName>
</protein>
<feature type="domain" description="Gram-positive cocci surface proteins LPxTG" evidence="8">
    <location>
        <begin position="509"/>
        <end position="547"/>
    </location>
</feature>
<dbReference type="InterPro" id="IPR019931">
    <property type="entry name" value="LPXTG_anchor"/>
</dbReference>
<evidence type="ECO:0000313" key="10">
    <source>
        <dbReference type="Proteomes" id="UP000595220"/>
    </source>
</evidence>
<keyword evidence="6" id="KW-0472">Membrane</keyword>
<proteinExistence type="predicted"/>
<dbReference type="Gene3D" id="2.60.40.10">
    <property type="entry name" value="Immunoglobulins"/>
    <property type="match status" value="2"/>
</dbReference>
<feature type="signal peptide" evidence="7">
    <location>
        <begin position="1"/>
        <end position="35"/>
    </location>
</feature>
<dbReference type="InterPro" id="IPR026466">
    <property type="entry name" value="Fim_isopep_form_D2_dom"/>
</dbReference>
<dbReference type="GO" id="GO:0005975">
    <property type="term" value="P:carbohydrate metabolic process"/>
    <property type="evidence" value="ECO:0007669"/>
    <property type="project" value="UniProtKB-ARBA"/>
</dbReference>
<dbReference type="NCBIfam" id="NF033902">
    <property type="entry name" value="iso_D2_wall_anc"/>
    <property type="match status" value="1"/>
</dbReference>
<dbReference type="Pfam" id="PF00746">
    <property type="entry name" value="Gram_pos_anchor"/>
    <property type="match status" value="1"/>
</dbReference>
<reference evidence="9 10" key="1">
    <citation type="submission" date="2020-12" db="EMBL/GenBank/DDBJ databases">
        <title>FDA dAtabase for Regulatory Grade micrObial Sequences (FDA-ARGOS): Supporting development and validation of Infectious Disease Dx tests.</title>
        <authorList>
            <person name="Sproer C."/>
            <person name="Gronow S."/>
            <person name="Severitt S."/>
            <person name="Schroder I."/>
            <person name="Tallon L."/>
            <person name="Sadzewicz L."/>
            <person name="Zhao X."/>
            <person name="Boylan J."/>
            <person name="Ott S."/>
            <person name="Bowen H."/>
            <person name="Vavikolanu K."/>
            <person name="Mehta A."/>
            <person name="Aluvathingal J."/>
            <person name="Nadendla S."/>
            <person name="Lowell S."/>
            <person name="Myers T."/>
            <person name="Yan Y."/>
            <person name="Sichtig H."/>
        </authorList>
    </citation>
    <scope>NUCLEOTIDE SEQUENCE [LARGE SCALE GENOMIC DNA]</scope>
    <source>
        <strain evidence="9 10">FDAARGOS_985</strain>
    </source>
</reference>
<evidence type="ECO:0000256" key="5">
    <source>
        <dbReference type="SAM" id="MobiDB-lite"/>
    </source>
</evidence>
<dbReference type="EMBL" id="CP066065">
    <property type="protein sequence ID" value="QQC43473.1"/>
    <property type="molecule type" value="Genomic_DNA"/>
</dbReference>
<evidence type="ECO:0000259" key="8">
    <source>
        <dbReference type="PROSITE" id="PS50847"/>
    </source>
</evidence>
<evidence type="ECO:0000256" key="6">
    <source>
        <dbReference type="SAM" id="Phobius"/>
    </source>
</evidence>
<evidence type="ECO:0000256" key="7">
    <source>
        <dbReference type="SAM" id="SignalP"/>
    </source>
</evidence>
<feature type="compositionally biased region" description="Pro residues" evidence="5">
    <location>
        <begin position="349"/>
        <end position="366"/>
    </location>
</feature>
<keyword evidence="1" id="KW-0134">Cell wall</keyword>
<feature type="region of interest" description="Disordered" evidence="5">
    <location>
        <begin position="346"/>
        <end position="370"/>
    </location>
</feature>
<dbReference type="RefSeq" id="WP_165603242.1">
    <property type="nucleotide sequence ID" value="NZ_CP066065.1"/>
</dbReference>
<feature type="chain" id="PRO_5042907975" evidence="7">
    <location>
        <begin position="36"/>
        <end position="547"/>
    </location>
</feature>
<keyword evidence="6" id="KW-1133">Transmembrane helix</keyword>
<evidence type="ECO:0000256" key="2">
    <source>
        <dbReference type="ARBA" id="ARBA00022525"/>
    </source>
</evidence>
<sequence length="547" mass="56861">MNSKHSPLGRRMLAAAGALSIGVAGVVATSAAAFAKDPSYGTIDQNAKGSITIHKHLKNDSGQMGKVDGSADAGGDGVDGVTFKAYKVSGLDLSKPADWDKLAELVDNVPASACADPAAPTLGAGAPAVETNAAAEGTTAGGGVTKLEQLSVAAYLVCETKAPANIVEKAKPFVVTIPFPNTTNDGDGKWLYDVHAYPKNQKIEIDKTISDQSANGFGLGSRVTFPVSTTIPNLGDDGPVPVAVPYLDADLQFKYFYLRDQLDPRLTDGKVDKITLGDETLTEGTDYEQSNTNGLVVVSFKRAGLQKLQDNAGKKLEAIFSGKVSAVGDGTIKNTADLIQDTTYGAVPPNDPPSLPPFEPENPPTSPEVSTDWGSVQLLKFDGNSGNAKTGIKGAKFNVYNATDPYAADCKAATKTGDPIKVNDKTEFVSDENGLVKIDGLYVGDSVGSVGPASKGALKRCYVVEEIEAPAGYVLPKNATTGIEVAKGTQNVGSYNAEISNTKQPVPQLPLTGANGQLLMTIGGVSLGLIAVGSTLVIRSRKRSREA</sequence>
<keyword evidence="3 7" id="KW-0732">Signal</keyword>
<name>A0AAP9Y8A5_9ACTO</name>
<dbReference type="NCBIfam" id="TIGR01167">
    <property type="entry name" value="LPXTG_anchor"/>
    <property type="match status" value="1"/>
</dbReference>
<dbReference type="Pfam" id="PF16555">
    <property type="entry name" value="GramPos_pilinD1"/>
    <property type="match status" value="1"/>
</dbReference>
<evidence type="ECO:0000256" key="3">
    <source>
        <dbReference type="ARBA" id="ARBA00022729"/>
    </source>
</evidence>
<gene>
    <name evidence="9" type="ORF">I6H42_06640</name>
</gene>
<dbReference type="InterPro" id="IPR048052">
    <property type="entry name" value="FM1-like"/>
</dbReference>
<feature type="transmembrane region" description="Helical" evidence="6">
    <location>
        <begin position="518"/>
        <end position="538"/>
    </location>
</feature>
<dbReference type="Proteomes" id="UP000595220">
    <property type="component" value="Chromosome"/>
</dbReference>
<accession>A0AAP9Y8A5</accession>
<dbReference type="PROSITE" id="PS50847">
    <property type="entry name" value="GRAM_POS_ANCHORING"/>
    <property type="match status" value="1"/>
</dbReference>
<keyword evidence="4" id="KW-0572">Peptidoglycan-anchor</keyword>
<keyword evidence="6" id="KW-0812">Transmembrane</keyword>
<dbReference type="InterPro" id="IPR013783">
    <property type="entry name" value="Ig-like_fold"/>
</dbReference>
<dbReference type="AlphaFoldDB" id="A0AAP9Y8A5"/>
<dbReference type="Gene3D" id="2.60.40.740">
    <property type="match status" value="1"/>
</dbReference>